<dbReference type="AlphaFoldDB" id="A0AAV2QPM0"/>
<accession>A0AAV2QPM0</accession>
<dbReference type="Proteomes" id="UP001497623">
    <property type="component" value="Unassembled WGS sequence"/>
</dbReference>
<gene>
    <name evidence="7" type="ORF">MNOR_LOCUS15591</name>
</gene>
<evidence type="ECO:0000256" key="1">
    <source>
        <dbReference type="ARBA" id="ARBA00004370"/>
    </source>
</evidence>
<dbReference type="GO" id="GO:0016020">
    <property type="term" value="C:membrane"/>
    <property type="evidence" value="ECO:0007669"/>
    <property type="project" value="UniProtKB-SubCell"/>
</dbReference>
<dbReference type="InterPro" id="IPR053009">
    <property type="entry name" value="Xanthocillin_Biosynth-Assoc"/>
</dbReference>
<feature type="domain" description="TMEM205-like" evidence="6">
    <location>
        <begin position="121"/>
        <end position="199"/>
    </location>
</feature>
<feature type="transmembrane region" description="Helical" evidence="5">
    <location>
        <begin position="117"/>
        <end position="142"/>
    </location>
</feature>
<sequence>MRNRFHSISEFRPLEMQQKLLKVFDQNDLVSYKELDEQLDLNKKEPNKVTKIQIKEYAKKYKHVENSEKPRPWYQSALDFSQPAHAIAIVSVLYLAFRLFPDSRRGQVEASTLTRLFYIAAVSTVFGTQIWMTFFSGLSLFLTVPRHVFSQVQAVLFPLYFLLNSVLMLIAIICYTQTNPTHLWNTHQCIQGIIVAVPILSISTCSVELGICLRIHLAMHKCSQMAATENVRKTGTGTSHQSIIRHNRLSGRLYPRFLGAVVISRRKYLVLSVGNFLHMVSTITALSNLTYTKLVQIH</sequence>
<comment type="caution">
    <text evidence="7">The sequence shown here is derived from an EMBL/GenBank/DDBJ whole genome shotgun (WGS) entry which is preliminary data.</text>
</comment>
<reference evidence="7 8" key="1">
    <citation type="submission" date="2024-05" db="EMBL/GenBank/DDBJ databases">
        <authorList>
            <person name="Wallberg A."/>
        </authorList>
    </citation>
    <scope>NUCLEOTIDE SEQUENCE [LARGE SCALE GENOMIC DNA]</scope>
</reference>
<dbReference type="Pfam" id="PF13664">
    <property type="entry name" value="DUF4149"/>
    <property type="match status" value="1"/>
</dbReference>
<keyword evidence="8" id="KW-1185">Reference proteome</keyword>
<evidence type="ECO:0000256" key="2">
    <source>
        <dbReference type="ARBA" id="ARBA00022692"/>
    </source>
</evidence>
<organism evidence="7 8">
    <name type="scientific">Meganyctiphanes norvegica</name>
    <name type="common">Northern krill</name>
    <name type="synonym">Thysanopoda norvegica</name>
    <dbReference type="NCBI Taxonomy" id="48144"/>
    <lineage>
        <taxon>Eukaryota</taxon>
        <taxon>Metazoa</taxon>
        <taxon>Ecdysozoa</taxon>
        <taxon>Arthropoda</taxon>
        <taxon>Crustacea</taxon>
        <taxon>Multicrustacea</taxon>
        <taxon>Malacostraca</taxon>
        <taxon>Eumalacostraca</taxon>
        <taxon>Eucarida</taxon>
        <taxon>Euphausiacea</taxon>
        <taxon>Euphausiidae</taxon>
        <taxon>Meganyctiphanes</taxon>
    </lineage>
</organism>
<evidence type="ECO:0000313" key="8">
    <source>
        <dbReference type="Proteomes" id="UP001497623"/>
    </source>
</evidence>
<dbReference type="InterPro" id="IPR025423">
    <property type="entry name" value="TMEM205-like"/>
</dbReference>
<proteinExistence type="predicted"/>
<evidence type="ECO:0000313" key="7">
    <source>
        <dbReference type="EMBL" id="CAL4096173.1"/>
    </source>
</evidence>
<dbReference type="PANTHER" id="PTHR23241">
    <property type="entry name" value="LATE EMBRYOGENESIS ABUNDANT PLANTS LEA-RELATED"/>
    <property type="match status" value="1"/>
</dbReference>
<evidence type="ECO:0000256" key="4">
    <source>
        <dbReference type="ARBA" id="ARBA00023136"/>
    </source>
</evidence>
<evidence type="ECO:0000256" key="3">
    <source>
        <dbReference type="ARBA" id="ARBA00022989"/>
    </source>
</evidence>
<feature type="transmembrane region" description="Helical" evidence="5">
    <location>
        <begin position="154"/>
        <end position="178"/>
    </location>
</feature>
<comment type="subcellular location">
    <subcellularLocation>
        <location evidence="1">Membrane</location>
    </subcellularLocation>
</comment>
<keyword evidence="2 5" id="KW-0812">Transmembrane</keyword>
<dbReference type="EMBL" id="CAXKWB010009821">
    <property type="protein sequence ID" value="CAL4096173.1"/>
    <property type="molecule type" value="Genomic_DNA"/>
</dbReference>
<name>A0AAV2QPM0_MEGNR</name>
<feature type="non-terminal residue" evidence="7">
    <location>
        <position position="298"/>
    </location>
</feature>
<dbReference type="PANTHER" id="PTHR23241:SF102">
    <property type="entry name" value="LD23009P"/>
    <property type="match status" value="1"/>
</dbReference>
<protein>
    <recommendedName>
        <fullName evidence="6">TMEM205-like domain-containing protein</fullName>
    </recommendedName>
</protein>
<evidence type="ECO:0000259" key="6">
    <source>
        <dbReference type="Pfam" id="PF13664"/>
    </source>
</evidence>
<keyword evidence="4 5" id="KW-0472">Membrane</keyword>
<keyword evidence="3 5" id="KW-1133">Transmembrane helix</keyword>
<evidence type="ECO:0000256" key="5">
    <source>
        <dbReference type="SAM" id="Phobius"/>
    </source>
</evidence>